<dbReference type="InterPro" id="IPR036637">
    <property type="entry name" value="Phosphohistidine_dom_sf"/>
</dbReference>
<dbReference type="Gene3D" id="1.10.274.10">
    <property type="entry name" value="PtsI, HPr-binding domain"/>
    <property type="match status" value="1"/>
</dbReference>
<dbReference type="PANTHER" id="PTHR46244:SF6">
    <property type="entry name" value="PHOSPHOENOLPYRUVATE-PROTEIN PHOSPHOTRANSFERASE"/>
    <property type="match status" value="1"/>
</dbReference>
<evidence type="ECO:0000256" key="17">
    <source>
        <dbReference type="PIRSR" id="PIRSR000732-1"/>
    </source>
</evidence>
<dbReference type="GO" id="GO:0009401">
    <property type="term" value="P:phosphoenolpyruvate-dependent sugar phosphotransferase system"/>
    <property type="evidence" value="ECO:0007669"/>
    <property type="project" value="UniProtKB-KW"/>
</dbReference>
<dbReference type="Pfam" id="PF02896">
    <property type="entry name" value="PEP-utilizers_C"/>
    <property type="match status" value="1"/>
</dbReference>
<dbReference type="GO" id="GO:0005737">
    <property type="term" value="C:cytoplasm"/>
    <property type="evidence" value="ECO:0007669"/>
    <property type="project" value="UniProtKB-SubCell"/>
</dbReference>
<dbReference type="AlphaFoldDB" id="A0A2P7S3I0"/>
<keyword evidence="7 16" id="KW-0813">Transport</keyword>
<dbReference type="SUPFAM" id="SSF47831">
    <property type="entry name" value="Enzyme I of the PEP:sugar phosphotransferase system HPr-binding (sub)domain"/>
    <property type="match status" value="1"/>
</dbReference>
<keyword evidence="25" id="KW-1185">Reference proteome</keyword>
<reference evidence="24 25" key="1">
    <citation type="submission" date="2018-03" db="EMBL/GenBank/DDBJ databases">
        <title>The draft genome of Mesorhizobium sp. 6GN-30.</title>
        <authorList>
            <person name="Liu L."/>
            <person name="Li L."/>
            <person name="Wang T."/>
            <person name="Zhang X."/>
            <person name="Liang L."/>
        </authorList>
    </citation>
    <scope>NUCLEOTIDE SEQUENCE [LARGE SCALE GENOMIC DNA]</scope>
    <source>
        <strain evidence="24 25">6GN30</strain>
    </source>
</reference>
<name>A0A2P7S3I0_9HYPH</name>
<dbReference type="EC" id="2.7.3.9" evidence="5 16"/>
<dbReference type="RefSeq" id="WP_106773811.1">
    <property type="nucleotide sequence ID" value="NZ_PXYK01000019.1"/>
</dbReference>
<dbReference type="Gene3D" id="3.50.30.10">
    <property type="entry name" value="Phosphohistidine domain"/>
    <property type="match status" value="1"/>
</dbReference>
<feature type="domain" description="Phosphotransferase system enzyme I N-terminal" evidence="23">
    <location>
        <begin position="32"/>
        <end position="145"/>
    </location>
</feature>
<dbReference type="EMBL" id="PXYK01000019">
    <property type="protein sequence ID" value="PSJ56984.1"/>
    <property type="molecule type" value="Genomic_DNA"/>
</dbReference>
<comment type="function">
    <text evidence="16">General (non sugar-specific) component of the phosphoenolpyruvate-dependent sugar phosphotransferase system (sugar PTS). This major carbohydrate active-transport system catalyzes the phosphorylation of incoming sugar substrates concomitantly with their translocation across the cell membrane. Enzyme I transfers the phosphoryl group from phosphoenolpyruvate (PEP) to the phosphoryl carrier protein (HPr).</text>
</comment>
<evidence type="ECO:0000313" key="25">
    <source>
        <dbReference type="Proteomes" id="UP000241229"/>
    </source>
</evidence>
<dbReference type="InterPro" id="IPR050499">
    <property type="entry name" value="PEP-utilizing_PTS_enzyme"/>
</dbReference>
<evidence type="ECO:0000256" key="19">
    <source>
        <dbReference type="PIRSR" id="PIRSR000732-3"/>
    </source>
</evidence>
<feature type="active site" description="Tele-phosphohistidine intermediate" evidence="17">
    <location>
        <position position="205"/>
    </location>
</feature>
<evidence type="ECO:0000256" key="2">
    <source>
        <dbReference type="ARBA" id="ARBA00001946"/>
    </source>
</evidence>
<keyword evidence="12 16" id="KW-0479">Metal-binding</keyword>
<dbReference type="NCBIfam" id="TIGR01417">
    <property type="entry name" value="PTS_I_fam"/>
    <property type="match status" value="1"/>
</dbReference>
<evidence type="ECO:0000259" key="22">
    <source>
        <dbReference type="Pfam" id="PF02896"/>
    </source>
</evidence>
<feature type="binding site" evidence="18">
    <location>
        <position position="344"/>
    </location>
    <ligand>
        <name>phosphoenolpyruvate</name>
        <dbReference type="ChEBI" id="CHEBI:58702"/>
    </ligand>
</feature>
<dbReference type="GO" id="GO:0008965">
    <property type="term" value="F:phosphoenolpyruvate-protein phosphotransferase activity"/>
    <property type="evidence" value="ECO:0007669"/>
    <property type="project" value="UniProtKB-EC"/>
</dbReference>
<dbReference type="PIRSF" id="PIRSF000732">
    <property type="entry name" value="PTS_enzyme_I"/>
    <property type="match status" value="1"/>
</dbReference>
<feature type="compositionally biased region" description="Basic and acidic residues" evidence="20">
    <location>
        <begin position="7"/>
        <end position="22"/>
    </location>
</feature>
<accession>A0A2P7S3I0</accession>
<dbReference type="InterPro" id="IPR015813">
    <property type="entry name" value="Pyrv/PenolPyrv_kinase-like_dom"/>
</dbReference>
<evidence type="ECO:0000256" key="8">
    <source>
        <dbReference type="ARBA" id="ARBA00022490"/>
    </source>
</evidence>
<keyword evidence="14 16" id="KW-0460">Magnesium</keyword>
<dbReference type="Pfam" id="PF00391">
    <property type="entry name" value="PEP-utilizers"/>
    <property type="match status" value="1"/>
</dbReference>
<dbReference type="InterPro" id="IPR040442">
    <property type="entry name" value="Pyrv_kinase-like_dom_sf"/>
</dbReference>
<keyword evidence="24" id="KW-0670">Pyruvate</keyword>
<dbReference type="InterPro" id="IPR008731">
    <property type="entry name" value="PTS_EIN"/>
</dbReference>
<dbReference type="PRINTS" id="PR01736">
    <property type="entry name" value="PHPHTRNFRASE"/>
</dbReference>
<evidence type="ECO:0000259" key="21">
    <source>
        <dbReference type="Pfam" id="PF00391"/>
    </source>
</evidence>
<evidence type="ECO:0000256" key="12">
    <source>
        <dbReference type="ARBA" id="ARBA00022723"/>
    </source>
</evidence>
<dbReference type="InterPro" id="IPR006318">
    <property type="entry name" value="PTS_EI-like"/>
</dbReference>
<proteinExistence type="inferred from homology"/>
<keyword evidence="9 16" id="KW-0762">Sugar transport</keyword>
<evidence type="ECO:0000256" key="13">
    <source>
        <dbReference type="ARBA" id="ARBA00022777"/>
    </source>
</evidence>
<dbReference type="PANTHER" id="PTHR46244">
    <property type="entry name" value="PHOSPHOENOLPYRUVATE-PROTEIN PHOSPHOTRANSFERASE"/>
    <property type="match status" value="1"/>
</dbReference>
<dbReference type="SUPFAM" id="SSF52009">
    <property type="entry name" value="Phosphohistidine domain"/>
    <property type="match status" value="1"/>
</dbReference>
<feature type="region of interest" description="Disordered" evidence="20">
    <location>
        <begin position="1"/>
        <end position="44"/>
    </location>
</feature>
<feature type="compositionally biased region" description="Polar residues" evidence="20">
    <location>
        <begin position="23"/>
        <end position="33"/>
    </location>
</feature>
<dbReference type="SUPFAM" id="SSF51621">
    <property type="entry name" value="Phosphoenolpyruvate/pyruvate domain"/>
    <property type="match status" value="1"/>
</dbReference>
<feature type="domain" description="PEP-utilising enzyme C-terminal" evidence="22">
    <location>
        <begin position="270"/>
        <end position="550"/>
    </location>
</feature>
<evidence type="ECO:0000256" key="4">
    <source>
        <dbReference type="ARBA" id="ARBA00007837"/>
    </source>
</evidence>
<keyword evidence="8 16" id="KW-0963">Cytoplasm</keyword>
<evidence type="ECO:0000256" key="1">
    <source>
        <dbReference type="ARBA" id="ARBA00000683"/>
    </source>
</evidence>
<evidence type="ECO:0000313" key="24">
    <source>
        <dbReference type="EMBL" id="PSJ56984.1"/>
    </source>
</evidence>
<evidence type="ECO:0000256" key="14">
    <source>
        <dbReference type="ARBA" id="ARBA00022842"/>
    </source>
</evidence>
<evidence type="ECO:0000256" key="18">
    <source>
        <dbReference type="PIRSR" id="PIRSR000732-2"/>
    </source>
</evidence>
<feature type="binding site" evidence="19">
    <location>
        <position position="441"/>
    </location>
    <ligand>
        <name>Mg(2+)</name>
        <dbReference type="ChEBI" id="CHEBI:18420"/>
    </ligand>
</feature>
<feature type="binding site" evidence="19">
    <location>
        <position position="464"/>
    </location>
    <ligand>
        <name>Mg(2+)</name>
        <dbReference type="ChEBI" id="CHEBI:18420"/>
    </ligand>
</feature>
<keyword evidence="10 16" id="KW-0808">Transferase</keyword>
<evidence type="ECO:0000256" key="5">
    <source>
        <dbReference type="ARBA" id="ARBA00012232"/>
    </source>
</evidence>
<dbReference type="InterPro" id="IPR008279">
    <property type="entry name" value="PEP-util_enz_mobile_dom"/>
</dbReference>
<evidence type="ECO:0000256" key="10">
    <source>
        <dbReference type="ARBA" id="ARBA00022679"/>
    </source>
</evidence>
<protein>
    <recommendedName>
        <fullName evidence="6 16">Phosphoenolpyruvate-protein phosphotransferase</fullName>
        <ecNumber evidence="5 16">2.7.3.9</ecNumber>
    </recommendedName>
    <alternativeName>
        <fullName evidence="15 16">Phosphotransferase system, enzyme I</fullName>
    </alternativeName>
</protein>
<feature type="binding site" evidence="18">
    <location>
        <position position="474"/>
    </location>
    <ligand>
        <name>phosphoenolpyruvate</name>
        <dbReference type="ChEBI" id="CHEBI:58702"/>
    </ligand>
</feature>
<dbReference type="OrthoDB" id="9765468at2"/>
<comment type="subcellular location">
    <subcellularLocation>
        <location evidence="3 16">Cytoplasm</location>
    </subcellularLocation>
</comment>
<evidence type="ECO:0000256" key="16">
    <source>
        <dbReference type="PIRNR" id="PIRNR000732"/>
    </source>
</evidence>
<comment type="caution">
    <text evidence="24">The sequence shown here is derived from an EMBL/GenBank/DDBJ whole genome shotgun (WGS) entry which is preliminary data.</text>
</comment>
<dbReference type="InterPro" id="IPR024692">
    <property type="entry name" value="PTS_EI"/>
</dbReference>
<evidence type="ECO:0000256" key="15">
    <source>
        <dbReference type="ARBA" id="ARBA00033235"/>
    </source>
</evidence>
<dbReference type="InterPro" id="IPR000121">
    <property type="entry name" value="PEP_util_C"/>
</dbReference>
<evidence type="ECO:0000256" key="3">
    <source>
        <dbReference type="ARBA" id="ARBA00004496"/>
    </source>
</evidence>
<evidence type="ECO:0000256" key="11">
    <source>
        <dbReference type="ARBA" id="ARBA00022683"/>
    </source>
</evidence>
<evidence type="ECO:0000256" key="6">
    <source>
        <dbReference type="ARBA" id="ARBA00016544"/>
    </source>
</evidence>
<keyword evidence="13 16" id="KW-0418">Kinase</keyword>
<dbReference type="Pfam" id="PF05524">
    <property type="entry name" value="PEP-utilisers_N"/>
    <property type="match status" value="1"/>
</dbReference>
<gene>
    <name evidence="24" type="primary">ptsP</name>
    <name evidence="24" type="ORF">C7I84_19105</name>
</gene>
<evidence type="ECO:0000256" key="9">
    <source>
        <dbReference type="ARBA" id="ARBA00022597"/>
    </source>
</evidence>
<keyword evidence="11 16" id="KW-0598">Phosphotransferase system</keyword>
<dbReference type="InterPro" id="IPR036618">
    <property type="entry name" value="PtsI_HPr-bd_sf"/>
</dbReference>
<feature type="active site" description="Proton donor" evidence="17">
    <location>
        <position position="511"/>
    </location>
</feature>
<comment type="cofactor">
    <cofactor evidence="2 16 19">
        <name>Mg(2+)</name>
        <dbReference type="ChEBI" id="CHEBI:18420"/>
    </cofactor>
</comment>
<comment type="similarity">
    <text evidence="4 16">Belongs to the PEP-utilizing enzyme family.</text>
</comment>
<dbReference type="GO" id="GO:0016301">
    <property type="term" value="F:kinase activity"/>
    <property type="evidence" value="ECO:0007669"/>
    <property type="project" value="UniProtKB-KW"/>
</dbReference>
<dbReference type="GO" id="GO:0046872">
    <property type="term" value="F:metal ion binding"/>
    <property type="evidence" value="ECO:0007669"/>
    <property type="project" value="UniProtKB-KW"/>
</dbReference>
<dbReference type="Proteomes" id="UP000241229">
    <property type="component" value="Unassembled WGS sequence"/>
</dbReference>
<feature type="binding site" evidence="18">
    <location>
        <begin position="463"/>
        <end position="464"/>
    </location>
    <ligand>
        <name>phosphoenolpyruvate</name>
        <dbReference type="ChEBI" id="CHEBI:58702"/>
    </ligand>
</feature>
<feature type="domain" description="PEP-utilising enzyme mobile" evidence="21">
    <location>
        <begin position="169"/>
        <end position="233"/>
    </location>
</feature>
<organism evidence="24 25">
    <name type="scientific">Kumtagia ephedrae</name>
    <dbReference type="NCBI Taxonomy" id="2116701"/>
    <lineage>
        <taxon>Bacteria</taxon>
        <taxon>Pseudomonadati</taxon>
        <taxon>Pseudomonadota</taxon>
        <taxon>Alphaproteobacteria</taxon>
        <taxon>Hyphomicrobiales</taxon>
        <taxon>Phyllobacteriaceae</taxon>
        <taxon>Kumtagia</taxon>
    </lineage>
</organism>
<evidence type="ECO:0000256" key="20">
    <source>
        <dbReference type="SAM" id="MobiDB-lite"/>
    </source>
</evidence>
<dbReference type="Gene3D" id="3.20.20.60">
    <property type="entry name" value="Phosphoenolpyruvate-binding domains"/>
    <property type="match status" value="1"/>
</dbReference>
<evidence type="ECO:0000259" key="23">
    <source>
        <dbReference type="Pfam" id="PF05524"/>
    </source>
</evidence>
<comment type="catalytic activity">
    <reaction evidence="1 16">
        <text>L-histidyl-[protein] + phosphoenolpyruvate = N(pros)-phospho-L-histidyl-[protein] + pyruvate</text>
        <dbReference type="Rhea" id="RHEA:23880"/>
        <dbReference type="Rhea" id="RHEA-COMP:9745"/>
        <dbReference type="Rhea" id="RHEA-COMP:9746"/>
        <dbReference type="ChEBI" id="CHEBI:15361"/>
        <dbReference type="ChEBI" id="CHEBI:29979"/>
        <dbReference type="ChEBI" id="CHEBI:58702"/>
        <dbReference type="ChEBI" id="CHEBI:64837"/>
        <dbReference type="EC" id="2.7.3.9"/>
    </reaction>
</comment>
<sequence length="551" mass="56617">MAGRPEGGAKEREVGADGKERNATANGSLSLGTPASPGYAEGPLFRLDRPQATYSPKGSADAEKAALDQAMAAATDGLTELAAQMSGEAADMLEFQIAMLSDDALAAPALEAIAAGEPADMAWRMALDAEIAGYEASEDDYFRARAADLADIRDRVLRALSGEGEQAAPAGAILVGEDITPTRFLQTDWSAGGGIALAAGSAASHVAMLARGRGVPMAVGFGESLAGAGGFGLLDAEHGRLIVDADPVAAAAFHEAAAGFRRGREVARTYLAQPAATRDGTSIRVQVNIADPSDVETVDIGHCDGVGLMRTEFLFGKVLPDEGTQLAAYRKVLEWAGGKPVTIRTVDAGGDKPVPGFTVEETNPFLGLRGIRLSLARPEIFRVQIRALLRAAVHGNLKVMVPMVAVPGEYAAAAALFSDEAAMLAKAGVPHKMPPLGIMVEVPSVAVAPELFSDAAFFSIGSNDLTQYVLAAARDNGRVAALHDVGHPAVLRLIGNVAAFAREQKIPVSLCGDAGGDPAAIPALLAAGLRDLSAVPAQLAAAKAAIAAVEL</sequence>
<evidence type="ECO:0000256" key="7">
    <source>
        <dbReference type="ARBA" id="ARBA00022448"/>
    </source>
</evidence>
<feature type="binding site" evidence="18">
    <location>
        <position position="310"/>
    </location>
    <ligand>
        <name>phosphoenolpyruvate</name>
        <dbReference type="ChEBI" id="CHEBI:58702"/>
    </ligand>
</feature>